<evidence type="ECO:0000313" key="2">
    <source>
        <dbReference type="Proteomes" id="UP000294530"/>
    </source>
</evidence>
<keyword evidence="2" id="KW-1185">Reference proteome</keyword>
<reference evidence="1 2" key="1">
    <citation type="journal article" date="2021" name="Genome Biol.">
        <title>AFLAP: assembly-free linkage analysis pipeline using k-mers from genome sequencing data.</title>
        <authorList>
            <person name="Fletcher K."/>
            <person name="Zhang L."/>
            <person name="Gil J."/>
            <person name="Han R."/>
            <person name="Cavanaugh K."/>
            <person name="Michelmore R."/>
        </authorList>
    </citation>
    <scope>NUCLEOTIDE SEQUENCE [LARGE SCALE GENOMIC DNA]</scope>
    <source>
        <strain evidence="1 2">SF5</strain>
    </source>
</reference>
<dbReference type="AlphaFoldDB" id="A0A976P022"/>
<organism evidence="1 2">
    <name type="scientific">Bremia lactucae</name>
    <name type="common">Lettuce downy mildew</name>
    <dbReference type="NCBI Taxonomy" id="4779"/>
    <lineage>
        <taxon>Eukaryota</taxon>
        <taxon>Sar</taxon>
        <taxon>Stramenopiles</taxon>
        <taxon>Oomycota</taxon>
        <taxon>Peronosporomycetes</taxon>
        <taxon>Peronosporales</taxon>
        <taxon>Peronosporaceae</taxon>
        <taxon>Bremia</taxon>
    </lineage>
</organism>
<comment type="caution">
    <text evidence="1">The sequence shown here is derived from an EMBL/GenBank/DDBJ whole genome shotgun (WGS) entry which is preliminary data.</text>
</comment>
<sequence length="82" mass="9259">MSSRLLILCELTDRSGATLPDSGNCYRLASRFESHVYEVDIDTDIRSFSAFCMLMEALVAAALEVEATMHRKLSYEMLYIVS</sequence>
<dbReference type="GeneID" id="94349662"/>
<dbReference type="RefSeq" id="XP_067823325.1">
    <property type="nucleotide sequence ID" value="XM_067963991.1"/>
</dbReference>
<proteinExistence type="predicted"/>
<accession>A0A976P022</accession>
<gene>
    <name evidence="1" type="ORF">CCR75_005917</name>
</gene>
<dbReference type="Proteomes" id="UP000294530">
    <property type="component" value="Unassembled WGS sequence"/>
</dbReference>
<protein>
    <submittedName>
        <fullName evidence="1">Uncharacterized protein</fullName>
    </submittedName>
</protein>
<name>A0A976P022_BRELC</name>
<dbReference type="KEGG" id="blac:94349662"/>
<evidence type="ECO:0000313" key="1">
    <source>
        <dbReference type="EMBL" id="TDH73827.1"/>
    </source>
</evidence>
<dbReference type="EMBL" id="SHOA02000009">
    <property type="protein sequence ID" value="TDH73827.1"/>
    <property type="molecule type" value="Genomic_DNA"/>
</dbReference>